<proteinExistence type="predicted"/>
<feature type="region of interest" description="Disordered" evidence="1">
    <location>
        <begin position="84"/>
        <end position="103"/>
    </location>
</feature>
<gene>
    <name evidence="2" type="ORF">OU415_06350</name>
</gene>
<dbReference type="EMBL" id="JAQGLA010000006">
    <property type="protein sequence ID" value="MDA3625046.1"/>
    <property type="molecule type" value="Genomic_DNA"/>
</dbReference>
<comment type="caution">
    <text evidence="2">The sequence shown here is derived from an EMBL/GenBank/DDBJ whole genome shotgun (WGS) entry which is preliminary data.</text>
</comment>
<dbReference type="Proteomes" id="UP001210380">
    <property type="component" value="Unassembled WGS sequence"/>
</dbReference>
<name>A0ABT4UTJ8_9PSEU</name>
<evidence type="ECO:0000256" key="1">
    <source>
        <dbReference type="SAM" id="MobiDB-lite"/>
    </source>
</evidence>
<keyword evidence="3" id="KW-1185">Reference proteome</keyword>
<organism evidence="2 3">
    <name type="scientific">Saccharopolyspora oryzae</name>
    <dbReference type="NCBI Taxonomy" id="2997343"/>
    <lineage>
        <taxon>Bacteria</taxon>
        <taxon>Bacillati</taxon>
        <taxon>Actinomycetota</taxon>
        <taxon>Actinomycetes</taxon>
        <taxon>Pseudonocardiales</taxon>
        <taxon>Pseudonocardiaceae</taxon>
        <taxon>Saccharopolyspora</taxon>
    </lineage>
</organism>
<evidence type="ECO:0000313" key="3">
    <source>
        <dbReference type="Proteomes" id="UP001210380"/>
    </source>
</evidence>
<reference evidence="2 3" key="1">
    <citation type="submission" date="2022-11" db="EMBL/GenBank/DDBJ databases">
        <title>Draft genome sequence of Saccharopolyspora sp. WRP15-2 isolated from rhizosphere soils of wild rice in Thailand.</title>
        <authorList>
            <person name="Duangmal K."/>
            <person name="Kammanee S."/>
            <person name="Muangham S."/>
        </authorList>
    </citation>
    <scope>NUCLEOTIDE SEQUENCE [LARGE SCALE GENOMIC DNA]</scope>
    <source>
        <strain evidence="2 3">WRP15-2</strain>
    </source>
</reference>
<sequence>MSGIRVDVEWLATYAREVRTAGEEIAAVPQQLPAAELAPESFGELGRKAGAPESYQRLCALLVDQSRRASEALTRAGDELQEVVDFHSGGDDDSAIDIRKQEV</sequence>
<dbReference type="RefSeq" id="WP_270947631.1">
    <property type="nucleotide sequence ID" value="NZ_JAQGLA010000006.1"/>
</dbReference>
<evidence type="ECO:0008006" key="4">
    <source>
        <dbReference type="Google" id="ProtNLM"/>
    </source>
</evidence>
<accession>A0ABT4UTJ8</accession>
<evidence type="ECO:0000313" key="2">
    <source>
        <dbReference type="EMBL" id="MDA3625046.1"/>
    </source>
</evidence>
<protein>
    <recommendedName>
        <fullName evidence="4">Excreted virulence factor EspC (Type VII ESX diderm)</fullName>
    </recommendedName>
</protein>